<dbReference type="PATRIC" id="fig|284581.3.peg.131"/>
<dbReference type="OrthoDB" id="8075495at2"/>
<evidence type="ECO:0000256" key="1">
    <source>
        <dbReference type="ARBA" id="ARBA00004651"/>
    </source>
</evidence>
<dbReference type="PANTHER" id="PTHR33514">
    <property type="entry name" value="PROTEIN ABCI12, CHLOROPLASTIC"/>
    <property type="match status" value="1"/>
</dbReference>
<comment type="caution">
    <text evidence="10">The sequence shown here is derived from an EMBL/GenBank/DDBJ whole genome shotgun (WGS) entry which is preliminary data.</text>
</comment>
<dbReference type="PANTHER" id="PTHR33514:SF13">
    <property type="entry name" value="PROTEIN ABCI12, CHLOROPLASTIC"/>
    <property type="match status" value="1"/>
</dbReference>
<evidence type="ECO:0000313" key="11">
    <source>
        <dbReference type="Proteomes" id="UP000037558"/>
    </source>
</evidence>
<dbReference type="HAMAP" id="MF_01461">
    <property type="entry name" value="EcfT"/>
    <property type="match status" value="1"/>
</dbReference>
<comment type="similarity">
    <text evidence="2 9">Belongs to the energy-coupling factor EcfT family.</text>
</comment>
<feature type="transmembrane region" description="Helical" evidence="9">
    <location>
        <begin position="117"/>
        <end position="134"/>
    </location>
</feature>
<feature type="transmembrane region" description="Helical" evidence="9">
    <location>
        <begin position="69"/>
        <end position="87"/>
    </location>
</feature>
<evidence type="ECO:0000313" key="10">
    <source>
        <dbReference type="EMBL" id="KOO40898.1"/>
    </source>
</evidence>
<keyword evidence="11" id="KW-1185">Reference proteome</keyword>
<evidence type="ECO:0000256" key="9">
    <source>
        <dbReference type="HAMAP-Rule" id="MF_01461"/>
    </source>
</evidence>
<organism evidence="10 11">
    <name type="scientific">Priestia koreensis</name>
    <dbReference type="NCBI Taxonomy" id="284581"/>
    <lineage>
        <taxon>Bacteria</taxon>
        <taxon>Bacillati</taxon>
        <taxon>Bacillota</taxon>
        <taxon>Bacilli</taxon>
        <taxon>Bacillales</taxon>
        <taxon>Bacillaceae</taxon>
        <taxon>Priestia</taxon>
    </lineage>
</organism>
<keyword evidence="5 9" id="KW-1003">Cell membrane</keyword>
<name>A0A0M0KR83_9BACI</name>
<dbReference type="CDD" id="cd16914">
    <property type="entry name" value="EcfT"/>
    <property type="match status" value="1"/>
</dbReference>
<dbReference type="InterPro" id="IPR003339">
    <property type="entry name" value="ABC/ECF_trnsptr_transmembrane"/>
</dbReference>
<reference evidence="11" key="1">
    <citation type="submission" date="2015-08" db="EMBL/GenBank/DDBJ databases">
        <title>Fjat-14210 dsm16467.</title>
        <authorList>
            <person name="Liu B."/>
            <person name="Wang J."/>
            <person name="Zhu Y."/>
            <person name="Liu G."/>
            <person name="Chen Q."/>
            <person name="Chen Z."/>
            <person name="Lan J."/>
            <person name="Che J."/>
            <person name="Ge C."/>
            <person name="Shi H."/>
            <person name="Pan Z."/>
            <person name="Liu X."/>
        </authorList>
    </citation>
    <scope>NUCLEOTIDE SEQUENCE [LARGE SCALE GENOMIC DNA]</scope>
    <source>
        <strain evidence="11">DSM 16467</strain>
    </source>
</reference>
<gene>
    <name evidence="9" type="primary">ecfT</name>
    <name evidence="10" type="ORF">AMD01_20425</name>
</gene>
<dbReference type="EMBL" id="LILC01000031">
    <property type="protein sequence ID" value="KOO40898.1"/>
    <property type="molecule type" value="Genomic_DNA"/>
</dbReference>
<protein>
    <recommendedName>
        <fullName evidence="3 9">Energy-coupling factor transporter transmembrane protein EcfT</fullName>
        <shortName evidence="9">ECF transporter T component EcfT</shortName>
    </recommendedName>
</protein>
<keyword evidence="4 9" id="KW-0813">Transport</keyword>
<dbReference type="GO" id="GO:0022857">
    <property type="term" value="F:transmembrane transporter activity"/>
    <property type="evidence" value="ECO:0007669"/>
    <property type="project" value="UniProtKB-UniRule"/>
</dbReference>
<proteinExistence type="inferred from homology"/>
<dbReference type="Proteomes" id="UP000037558">
    <property type="component" value="Unassembled WGS sequence"/>
</dbReference>
<comment type="subunit">
    <text evidence="9">Forms a stable energy-coupling factor (ECF) transporter complex composed of 2 membrane-embedded substrate-binding proteins (S component), 2 ATP-binding proteins (A component) and 2 transmembrane proteins (T component).</text>
</comment>
<comment type="function">
    <text evidence="9">Transmembrane (T) component of an energy-coupling factor (ECF) ABC-transporter complex. Unlike classic ABC transporters this ECF transporter provides the energy necessary to transport a number of different substrates.</text>
</comment>
<dbReference type="AlphaFoldDB" id="A0A0M0KR83"/>
<evidence type="ECO:0000256" key="4">
    <source>
        <dbReference type="ARBA" id="ARBA00022448"/>
    </source>
</evidence>
<dbReference type="Pfam" id="PF02361">
    <property type="entry name" value="CbiQ"/>
    <property type="match status" value="1"/>
</dbReference>
<keyword evidence="6 9" id="KW-0812">Transmembrane</keyword>
<evidence type="ECO:0000256" key="5">
    <source>
        <dbReference type="ARBA" id="ARBA00022475"/>
    </source>
</evidence>
<dbReference type="GO" id="GO:0005886">
    <property type="term" value="C:plasma membrane"/>
    <property type="evidence" value="ECO:0007669"/>
    <property type="project" value="UniProtKB-SubCell"/>
</dbReference>
<evidence type="ECO:0000256" key="8">
    <source>
        <dbReference type="ARBA" id="ARBA00023136"/>
    </source>
</evidence>
<dbReference type="InterPro" id="IPR024919">
    <property type="entry name" value="EcfT"/>
</dbReference>
<keyword evidence="8 9" id="KW-0472">Membrane</keyword>
<keyword evidence="7 9" id="KW-1133">Transmembrane helix</keyword>
<evidence type="ECO:0000256" key="7">
    <source>
        <dbReference type="ARBA" id="ARBA00022989"/>
    </source>
</evidence>
<sequence length="266" mass="30032">MLDSVIIGRYVPGNSPLHRMDPRAKLLLVFFFVVIVFLANSTAGYGLLLLYTALLVAMSKVPLSYFLKGLKPVVFIAVFTFLIQIFLNKEGEVLLKWGWLTIYEEGLRQGIYISLRFFLLVSVTTLLTLTTTPIQVTDGMESLLNPLKKVRFPVHELALMMSISLRFIPTLLDETQKIMKAQTARGVDISSGPFKDRMKAVVPLLVPLFISAFKRAEELSIAMEARGYKGGEGRTKFRQLQWQAIDTIILVSLLVVTLLLIVIRYF</sequence>
<feature type="transmembrane region" description="Helical" evidence="9">
    <location>
        <begin position="244"/>
        <end position="265"/>
    </location>
</feature>
<comment type="subcellular location">
    <subcellularLocation>
        <location evidence="1 9">Cell membrane</location>
        <topology evidence="1 9">Multi-pass membrane protein</topology>
    </subcellularLocation>
</comment>
<feature type="transmembrane region" description="Helical" evidence="9">
    <location>
        <begin position="26"/>
        <end position="57"/>
    </location>
</feature>
<accession>A0A0M0KR83</accession>
<evidence type="ECO:0000256" key="6">
    <source>
        <dbReference type="ARBA" id="ARBA00022692"/>
    </source>
</evidence>
<dbReference type="RefSeq" id="WP_053403308.1">
    <property type="nucleotide sequence ID" value="NZ_LILC01000031.1"/>
</dbReference>
<evidence type="ECO:0000256" key="3">
    <source>
        <dbReference type="ARBA" id="ARBA00014042"/>
    </source>
</evidence>
<evidence type="ECO:0000256" key="2">
    <source>
        <dbReference type="ARBA" id="ARBA00005660"/>
    </source>
</evidence>
<dbReference type="STRING" id="284581.AMD01_20425"/>